<name>A0A8S1PPL4_9CILI</name>
<sequence length="54" mass="6632">MQINKYQKIKQEKLVKRLQIRILYLIYQIQSHQIQNLCLIKKYNKCLVKSNINI</sequence>
<dbReference type="AlphaFoldDB" id="A0A8S1PPL4"/>
<protein>
    <submittedName>
        <fullName evidence="1">Uncharacterized protein</fullName>
    </submittedName>
</protein>
<accession>A0A8S1PPL4</accession>
<comment type="caution">
    <text evidence="1">The sequence shown here is derived from an EMBL/GenBank/DDBJ whole genome shotgun (WGS) entry which is preliminary data.</text>
</comment>
<organism evidence="1 2">
    <name type="scientific">Paramecium sonneborni</name>
    <dbReference type="NCBI Taxonomy" id="65129"/>
    <lineage>
        <taxon>Eukaryota</taxon>
        <taxon>Sar</taxon>
        <taxon>Alveolata</taxon>
        <taxon>Ciliophora</taxon>
        <taxon>Intramacronucleata</taxon>
        <taxon>Oligohymenophorea</taxon>
        <taxon>Peniculida</taxon>
        <taxon>Parameciidae</taxon>
        <taxon>Paramecium</taxon>
    </lineage>
</organism>
<dbReference type="EMBL" id="CAJJDN010000082">
    <property type="protein sequence ID" value="CAD8104408.1"/>
    <property type="molecule type" value="Genomic_DNA"/>
</dbReference>
<dbReference type="Proteomes" id="UP000692954">
    <property type="component" value="Unassembled WGS sequence"/>
</dbReference>
<evidence type="ECO:0000313" key="2">
    <source>
        <dbReference type="Proteomes" id="UP000692954"/>
    </source>
</evidence>
<proteinExistence type="predicted"/>
<gene>
    <name evidence="1" type="ORF">PSON_ATCC_30995.1.T0820091</name>
</gene>
<reference evidence="1" key="1">
    <citation type="submission" date="2021-01" db="EMBL/GenBank/DDBJ databases">
        <authorList>
            <consortium name="Genoscope - CEA"/>
            <person name="William W."/>
        </authorList>
    </citation>
    <scope>NUCLEOTIDE SEQUENCE</scope>
</reference>
<evidence type="ECO:0000313" key="1">
    <source>
        <dbReference type="EMBL" id="CAD8104408.1"/>
    </source>
</evidence>
<keyword evidence="2" id="KW-1185">Reference proteome</keyword>